<feature type="compositionally biased region" description="Low complexity" evidence="1">
    <location>
        <begin position="518"/>
        <end position="537"/>
    </location>
</feature>
<name>A0A1B1DTI0_9APIC</name>
<reference evidence="3" key="1">
    <citation type="submission" date="2016-06" db="EMBL/GenBank/DDBJ databases">
        <title>First high quality genome sequence of Plasmodium coatneyi using continuous long reads from single molecule, real-time sequencing.</title>
        <authorList>
            <person name="Chien J.-T."/>
            <person name="Pakala S.B."/>
            <person name="Geraldo J.A."/>
            <person name="Lapp S.A."/>
            <person name="Barnwell J.W."/>
            <person name="Kissinger J.C."/>
            <person name="Galinski M.R."/>
            <person name="Humphrey J.C."/>
        </authorList>
    </citation>
    <scope>NUCLEOTIDE SEQUENCE [LARGE SCALE GENOMIC DNA]</scope>
    <source>
        <strain evidence="3">Hackeri</strain>
    </source>
</reference>
<evidence type="ECO:0000256" key="1">
    <source>
        <dbReference type="SAM" id="MobiDB-lite"/>
    </source>
</evidence>
<feature type="compositionally biased region" description="Low complexity" evidence="1">
    <location>
        <begin position="549"/>
        <end position="558"/>
    </location>
</feature>
<proteinExistence type="predicted"/>
<feature type="region of interest" description="Disordered" evidence="1">
    <location>
        <begin position="480"/>
        <end position="572"/>
    </location>
</feature>
<dbReference type="AlphaFoldDB" id="A0A1B1DTI0"/>
<feature type="compositionally biased region" description="Basic residues" evidence="1">
    <location>
        <begin position="482"/>
        <end position="495"/>
    </location>
</feature>
<dbReference type="EMBL" id="CP016241">
    <property type="protein sequence ID" value="ANQ06106.1"/>
    <property type="molecule type" value="Genomic_DNA"/>
</dbReference>
<dbReference type="GeneID" id="30907273"/>
<evidence type="ECO:0000313" key="2">
    <source>
        <dbReference type="EMBL" id="ANQ06106.1"/>
    </source>
</evidence>
<protein>
    <submittedName>
        <fullName evidence="2">KIR protein</fullName>
    </submittedName>
</protein>
<feature type="compositionally biased region" description="Polar residues" evidence="1">
    <location>
        <begin position="504"/>
        <end position="514"/>
    </location>
</feature>
<dbReference type="Proteomes" id="UP000092716">
    <property type="component" value="Chromosome 3"/>
</dbReference>
<dbReference type="KEGG" id="pcot:PCOAH_00005500"/>
<sequence>MKLPSYRDYYKKFNGGCNECDECDSTFKQKLQSALQKCPHIDSSTNMILKACCCISQDGNKEGPEYKKKCNFFYYWALDKLIKEDKSCSFSQIVEGVISALENFLQTDTCEILDSENIGEDIIKDRKTIFEYWHNYNDIQLLLRGSGSGCAQKYINYIRALDTVYKRVQGECKSQHDNPYCEEFQKKQDEYDPDKLLNTTCPTGASRPEDTAEKAKQLLKEKCQKKKLPSEKVYCELNNTTHPCSDNYEISTKATRDELKNMLQQNEVWGSYEDQIVLGFCYASKMNKGSGSDKKYCQHFYYWLQTMLYMAKDLNTTFGTIMKNIYRKLKDLNIEDECTEIYANIEHAIYQNMRTVFDYTQDYETIETCARNPHSSEPQCADKYHGYLQKVLPTYEYMSIKCPKEKDNNEKWCMDFQKMANQHSYDELLQLKCSLKHTPECTNITAAILGTLTSIGLPVLSFFLYKYNLLPSSFFNKFGKNSGRRSTRRGRSTGRHHFDDTFTEGDTSTTLGDSTENDSTIGSTLGSTTDGSTIYNGRPPPPTRGRGRTGAANNNNNRRGGESRKNISYQRI</sequence>
<organism evidence="2 3">
    <name type="scientific">Plasmodium coatneyi</name>
    <dbReference type="NCBI Taxonomy" id="208452"/>
    <lineage>
        <taxon>Eukaryota</taxon>
        <taxon>Sar</taxon>
        <taxon>Alveolata</taxon>
        <taxon>Apicomplexa</taxon>
        <taxon>Aconoidasida</taxon>
        <taxon>Haemosporida</taxon>
        <taxon>Plasmodiidae</taxon>
        <taxon>Plasmodium</taxon>
    </lineage>
</organism>
<accession>A0A1B1DTI0</accession>
<dbReference type="RefSeq" id="XP_019912801.1">
    <property type="nucleotide sequence ID" value="XM_020057361.1"/>
</dbReference>
<dbReference type="OrthoDB" id="380569at2759"/>
<keyword evidence="3" id="KW-1185">Reference proteome</keyword>
<dbReference type="InterPro" id="IPR008780">
    <property type="entry name" value="Plasmodium_Vir"/>
</dbReference>
<dbReference type="VEuPathDB" id="PlasmoDB:PCOAH_00005500"/>
<gene>
    <name evidence="2" type="ORF">PCOAH_00005500</name>
</gene>
<dbReference type="Pfam" id="PF05795">
    <property type="entry name" value="Plasmodium_Vir"/>
    <property type="match status" value="1"/>
</dbReference>
<evidence type="ECO:0000313" key="3">
    <source>
        <dbReference type="Proteomes" id="UP000092716"/>
    </source>
</evidence>